<organism evidence="6 7">
    <name type="scientific">Dinothrombium tinctorium</name>
    <dbReference type="NCBI Taxonomy" id="1965070"/>
    <lineage>
        <taxon>Eukaryota</taxon>
        <taxon>Metazoa</taxon>
        <taxon>Ecdysozoa</taxon>
        <taxon>Arthropoda</taxon>
        <taxon>Chelicerata</taxon>
        <taxon>Arachnida</taxon>
        <taxon>Acari</taxon>
        <taxon>Acariformes</taxon>
        <taxon>Trombidiformes</taxon>
        <taxon>Prostigmata</taxon>
        <taxon>Anystina</taxon>
        <taxon>Parasitengona</taxon>
        <taxon>Trombidioidea</taxon>
        <taxon>Trombidiidae</taxon>
        <taxon>Dinothrombium</taxon>
    </lineage>
</organism>
<keyword evidence="7" id="KW-1185">Reference proteome</keyword>
<reference evidence="6 7" key="1">
    <citation type="journal article" date="2018" name="Gigascience">
        <title>Genomes of trombidid mites reveal novel predicted allergens and laterally-transferred genes associated with secondary metabolism.</title>
        <authorList>
            <person name="Dong X."/>
            <person name="Chaisiri K."/>
            <person name="Xia D."/>
            <person name="Armstrong S.D."/>
            <person name="Fang Y."/>
            <person name="Donnelly M.J."/>
            <person name="Kadowaki T."/>
            <person name="McGarry J.W."/>
            <person name="Darby A.C."/>
            <person name="Makepeace B.L."/>
        </authorList>
    </citation>
    <scope>NUCLEOTIDE SEQUENCE [LARGE SCALE GENOMIC DNA]</scope>
    <source>
        <strain evidence="6">UoL-WK</strain>
    </source>
</reference>
<evidence type="ECO:0000256" key="4">
    <source>
        <dbReference type="SAM" id="Coils"/>
    </source>
</evidence>
<feature type="region of interest" description="Disordered" evidence="5">
    <location>
        <begin position="279"/>
        <end position="309"/>
    </location>
</feature>
<gene>
    <name evidence="6" type="ORF">B4U79_15666</name>
</gene>
<dbReference type="PANTHER" id="PTHR13375:SF3">
    <property type="entry name" value="THO COMPLEX SUBUNIT 5 HOMOLOG"/>
    <property type="match status" value="1"/>
</dbReference>
<name>A0A3S3PKW0_9ACAR</name>
<dbReference type="PANTHER" id="PTHR13375">
    <property type="entry name" value="FMS INTERACTING PROTEIN"/>
    <property type="match status" value="1"/>
</dbReference>
<proteinExistence type="inferred from homology"/>
<evidence type="ECO:0000256" key="5">
    <source>
        <dbReference type="SAM" id="MobiDB-lite"/>
    </source>
</evidence>
<dbReference type="Proteomes" id="UP000285301">
    <property type="component" value="Unassembled WGS sequence"/>
</dbReference>
<comment type="similarity">
    <text evidence="2">Belongs to the THOC5 family.</text>
</comment>
<dbReference type="AlphaFoldDB" id="A0A3S3PKW0"/>
<dbReference type="EMBL" id="NCKU01000656">
    <property type="protein sequence ID" value="RWS14647.1"/>
    <property type="molecule type" value="Genomic_DNA"/>
</dbReference>
<feature type="compositionally biased region" description="Acidic residues" evidence="5">
    <location>
        <begin position="282"/>
        <end position="294"/>
    </location>
</feature>
<dbReference type="InterPro" id="IPR019163">
    <property type="entry name" value="THO_Thoc5"/>
</dbReference>
<dbReference type="STRING" id="1965070.A0A3S3PKW0"/>
<dbReference type="OrthoDB" id="20582at2759"/>
<dbReference type="GO" id="GO:0000445">
    <property type="term" value="C:THO complex part of transcription export complex"/>
    <property type="evidence" value="ECO:0007669"/>
    <property type="project" value="TreeGrafter"/>
</dbReference>
<evidence type="ECO:0000256" key="2">
    <source>
        <dbReference type="ARBA" id="ARBA00008044"/>
    </source>
</evidence>
<comment type="caution">
    <text evidence="6">The sequence shown here is derived from an EMBL/GenBank/DDBJ whole genome shotgun (WGS) entry which is preliminary data.</text>
</comment>
<evidence type="ECO:0000256" key="1">
    <source>
        <dbReference type="ARBA" id="ARBA00004123"/>
    </source>
</evidence>
<evidence type="ECO:0000313" key="7">
    <source>
        <dbReference type="Proteomes" id="UP000285301"/>
    </source>
</evidence>
<feature type="coiled-coil region" evidence="4">
    <location>
        <begin position="166"/>
        <end position="196"/>
    </location>
</feature>
<protein>
    <submittedName>
        <fullName evidence="6">THO complex subunit 5-like protein</fullName>
    </submittedName>
</protein>
<dbReference type="Pfam" id="PF09766">
    <property type="entry name" value="FmiP_Thoc5"/>
    <property type="match status" value="1"/>
</dbReference>
<comment type="subcellular location">
    <subcellularLocation>
        <location evidence="1">Nucleus</location>
    </subcellularLocation>
</comment>
<dbReference type="GO" id="GO:0003729">
    <property type="term" value="F:mRNA binding"/>
    <property type="evidence" value="ECO:0007669"/>
    <property type="project" value="TreeGrafter"/>
</dbReference>
<keyword evidence="4" id="KW-0175">Coiled coil</keyword>
<evidence type="ECO:0000256" key="3">
    <source>
        <dbReference type="ARBA" id="ARBA00023242"/>
    </source>
</evidence>
<accession>A0A3S3PKW0</accession>
<dbReference type="GO" id="GO:0006406">
    <property type="term" value="P:mRNA export from nucleus"/>
    <property type="evidence" value="ECO:0007669"/>
    <property type="project" value="TreeGrafter"/>
</dbReference>
<evidence type="ECO:0000313" key="6">
    <source>
        <dbReference type="EMBL" id="RWS14647.1"/>
    </source>
</evidence>
<sequence length="674" mass="77684">MKRKTTTSREITLNSQKKEENDAITRSSTYDYELFTKTCSELRDKLQQIKRLKESNASQADINAIKQEVCMLFLDLKKLNRLDKLRCKNARDLVFDTKSKVDIKHLQQQNLLYEVMYLQKEISKCLEFKSKHEEIDLISIEKFYKEAPEEVSKLDETLNDSHKLQLARLEWELIDRKNLAKSLEEKTKIKEKITQEIVAERQCLENLKPMLKTVVEATQPLHQQLNLPLQSTDIRHANAEYLPRALYIIYVNACAAKEACDLKLNVEIEGNVDEAKNLQEDISIEDEEANDSDAEEGRRTKRHRKSMSDKKDAALKKLISSHPLNVILTFQNDETNSQLRVEFYYMLMLKIITVKTKVILANESKHVDILDKSILDYLYPEDNGKTSPNPGNAFSLQLFGFNDLQFLNEKIGFAYKWAQKLGGLHFLCKSDSQTSNVEFKTDEVVSNMDRALRDINARFYSRILLDQQFCDLEKGMVSLPPTLMQTCFSKISCAVKEWIPITEEEFSKHPCYEELTSMNVIDENSLLYKLVIERGSGTKLKAGKGIDVVVSTAQLKANVAISYNYPSKAPIFLLTLNWQSERTSKSNLPLRELEQLINVSCVEEIDESERKRVLLFQVYNLCVGFDVLLETDDISSGVEGPLEFPKGRIFARLTSGRDHSKPFRYSHEHGFFTN</sequence>
<keyword evidence="3" id="KW-0539">Nucleus</keyword>